<dbReference type="InterPro" id="IPR011701">
    <property type="entry name" value="MFS"/>
</dbReference>
<evidence type="ECO:0000313" key="10">
    <source>
        <dbReference type="EMBL" id="SHJ12211.1"/>
    </source>
</evidence>
<dbReference type="OrthoDB" id="9780737at2"/>
<evidence type="ECO:0000256" key="3">
    <source>
        <dbReference type="ARBA" id="ARBA00022448"/>
    </source>
</evidence>
<feature type="transmembrane region" description="Helical" evidence="8">
    <location>
        <begin position="208"/>
        <end position="230"/>
    </location>
</feature>
<keyword evidence="11" id="KW-1185">Reference proteome</keyword>
<dbReference type="EMBL" id="FQZT01000004">
    <property type="protein sequence ID" value="SHJ12211.1"/>
    <property type="molecule type" value="Genomic_DNA"/>
</dbReference>
<reference evidence="10 11" key="1">
    <citation type="submission" date="2016-11" db="EMBL/GenBank/DDBJ databases">
        <authorList>
            <person name="Jaros S."/>
            <person name="Januszkiewicz K."/>
            <person name="Wedrychowicz H."/>
        </authorList>
    </citation>
    <scope>NUCLEOTIDE SEQUENCE [LARGE SCALE GENOMIC DNA]</scope>
    <source>
        <strain evidence="10 11">DSM 5091</strain>
    </source>
</reference>
<dbReference type="SUPFAM" id="SSF103473">
    <property type="entry name" value="MFS general substrate transporter"/>
    <property type="match status" value="1"/>
</dbReference>
<evidence type="ECO:0000313" key="11">
    <source>
        <dbReference type="Proteomes" id="UP000184171"/>
    </source>
</evidence>
<proteinExistence type="inferred from homology"/>
<keyword evidence="6 8" id="KW-1133">Transmembrane helix</keyword>
<feature type="transmembrane region" description="Helical" evidence="8">
    <location>
        <begin position="303"/>
        <end position="324"/>
    </location>
</feature>
<dbReference type="GO" id="GO:0005886">
    <property type="term" value="C:plasma membrane"/>
    <property type="evidence" value="ECO:0007669"/>
    <property type="project" value="UniProtKB-SubCell"/>
</dbReference>
<evidence type="ECO:0000256" key="7">
    <source>
        <dbReference type="ARBA" id="ARBA00023136"/>
    </source>
</evidence>
<evidence type="ECO:0000256" key="2">
    <source>
        <dbReference type="ARBA" id="ARBA00008335"/>
    </source>
</evidence>
<evidence type="ECO:0000256" key="8">
    <source>
        <dbReference type="SAM" id="Phobius"/>
    </source>
</evidence>
<evidence type="ECO:0000256" key="4">
    <source>
        <dbReference type="ARBA" id="ARBA00022475"/>
    </source>
</evidence>
<keyword evidence="4" id="KW-1003">Cell membrane</keyword>
<gene>
    <name evidence="10" type="ORF">SAMN02745165_01634</name>
</gene>
<dbReference type="CDD" id="cd17324">
    <property type="entry name" value="MFS_NepI_like"/>
    <property type="match status" value="1"/>
</dbReference>
<keyword evidence="3" id="KW-0813">Transport</keyword>
<feature type="transmembrane region" description="Helical" evidence="8">
    <location>
        <begin position="361"/>
        <end position="379"/>
    </location>
</feature>
<dbReference type="PROSITE" id="PS50850">
    <property type="entry name" value="MFS"/>
    <property type="match status" value="1"/>
</dbReference>
<dbReference type="PANTHER" id="PTHR43271">
    <property type="entry name" value="BLL2771 PROTEIN"/>
    <property type="match status" value="1"/>
</dbReference>
<feature type="transmembrane region" description="Helical" evidence="8">
    <location>
        <begin position="7"/>
        <end position="27"/>
    </location>
</feature>
<dbReference type="RefSeq" id="WP_072907674.1">
    <property type="nucleotide sequence ID" value="NZ_FQZT01000004.1"/>
</dbReference>
<accession>A0A1M6GQH1</accession>
<feature type="transmembrane region" description="Helical" evidence="8">
    <location>
        <begin position="250"/>
        <end position="267"/>
    </location>
</feature>
<feature type="domain" description="Major facilitator superfamily (MFS) profile" evidence="9">
    <location>
        <begin position="10"/>
        <end position="387"/>
    </location>
</feature>
<evidence type="ECO:0000256" key="5">
    <source>
        <dbReference type="ARBA" id="ARBA00022692"/>
    </source>
</evidence>
<dbReference type="Gene3D" id="1.20.1250.20">
    <property type="entry name" value="MFS general substrate transporter like domains"/>
    <property type="match status" value="1"/>
</dbReference>
<keyword evidence="7 8" id="KW-0472">Membrane</keyword>
<evidence type="ECO:0000259" key="9">
    <source>
        <dbReference type="PROSITE" id="PS50850"/>
    </source>
</evidence>
<evidence type="ECO:0000256" key="6">
    <source>
        <dbReference type="ARBA" id="ARBA00022989"/>
    </source>
</evidence>
<feature type="transmembrane region" description="Helical" evidence="8">
    <location>
        <begin position="136"/>
        <end position="157"/>
    </location>
</feature>
<dbReference type="Pfam" id="PF07690">
    <property type="entry name" value="MFS_1"/>
    <property type="match status" value="2"/>
</dbReference>
<feature type="transmembrane region" description="Helical" evidence="8">
    <location>
        <begin position="77"/>
        <end position="96"/>
    </location>
</feature>
<dbReference type="Proteomes" id="UP000184171">
    <property type="component" value="Unassembled WGS sequence"/>
</dbReference>
<dbReference type="InterPro" id="IPR020846">
    <property type="entry name" value="MFS_dom"/>
</dbReference>
<dbReference type="PANTHER" id="PTHR43271:SF1">
    <property type="entry name" value="INNER MEMBRANE TRANSPORT PROTEIN YNFM"/>
    <property type="match status" value="1"/>
</dbReference>
<protein>
    <submittedName>
        <fullName evidence="10">MFS transporter, YNFM family, putative membrane transport protein</fullName>
    </submittedName>
</protein>
<sequence>MSIESKLNARLLTPVLLNTVLALSALYAPQPLLPTLSQTFTISREAAAGLTTVTFIPLAIAPLLYGYLLESISATQLLKIAVPLLALSELLFAWAGNYPLLMIIRLFQGLLIPAILTGLMTYISQQSSSSTIQRSMSIYIAATIFGGFIGRAASGLIATWFGWRYSFIILAISLAIGFLLLFFLPDSGNLKLNRPAPKIILQTLQRPAFLPLYLAIFCLFFVFAAMMNFIPFRLTELSSEANELRIGLMYSGYMMGICTSLGAPAICRKLGGQARGIQLGLLAYGVTLFGLAFNQIWMLFATMFLFCGAMFLVHSTASGLINQLAGEEHRGLTNGIYVAFYYAGGAIGSFAPGLLYRQSGWYGFLVALLIVCLLGYLCSRRIILQGE</sequence>
<dbReference type="STRING" id="1122189.SAMN02745165_01634"/>
<dbReference type="InterPro" id="IPR036259">
    <property type="entry name" value="MFS_trans_sf"/>
</dbReference>
<feature type="transmembrane region" description="Helical" evidence="8">
    <location>
        <begin position="163"/>
        <end position="184"/>
    </location>
</feature>
<evidence type="ECO:0000256" key="1">
    <source>
        <dbReference type="ARBA" id="ARBA00004651"/>
    </source>
</evidence>
<dbReference type="AlphaFoldDB" id="A0A1M6GQH1"/>
<comment type="subcellular location">
    <subcellularLocation>
        <location evidence="1">Cell membrane</location>
        <topology evidence="1">Multi-pass membrane protein</topology>
    </subcellularLocation>
</comment>
<comment type="similarity">
    <text evidence="2">Belongs to the major facilitator superfamily.</text>
</comment>
<organism evidence="10 11">
    <name type="scientific">Malonomonas rubra DSM 5091</name>
    <dbReference type="NCBI Taxonomy" id="1122189"/>
    <lineage>
        <taxon>Bacteria</taxon>
        <taxon>Pseudomonadati</taxon>
        <taxon>Thermodesulfobacteriota</taxon>
        <taxon>Desulfuromonadia</taxon>
        <taxon>Desulfuromonadales</taxon>
        <taxon>Geopsychrobacteraceae</taxon>
        <taxon>Malonomonas</taxon>
    </lineage>
</organism>
<dbReference type="GO" id="GO:0022857">
    <property type="term" value="F:transmembrane transporter activity"/>
    <property type="evidence" value="ECO:0007669"/>
    <property type="project" value="InterPro"/>
</dbReference>
<keyword evidence="5 8" id="KW-0812">Transmembrane</keyword>
<feature type="transmembrane region" description="Helical" evidence="8">
    <location>
        <begin position="47"/>
        <end position="65"/>
    </location>
</feature>
<feature type="transmembrane region" description="Helical" evidence="8">
    <location>
        <begin position="279"/>
        <end position="297"/>
    </location>
</feature>
<name>A0A1M6GQH1_MALRU</name>
<feature type="transmembrane region" description="Helical" evidence="8">
    <location>
        <begin position="336"/>
        <end position="355"/>
    </location>
</feature>
<feature type="transmembrane region" description="Helical" evidence="8">
    <location>
        <begin position="102"/>
        <end position="124"/>
    </location>
</feature>